<dbReference type="InterPro" id="IPR050492">
    <property type="entry name" value="Bact_metal-bind_prot9"/>
</dbReference>
<evidence type="ECO:0000313" key="6">
    <source>
        <dbReference type="Proteomes" id="UP000036959"/>
    </source>
</evidence>
<dbReference type="PATRIC" id="fig|242163.4.peg.3381"/>
<dbReference type="GO" id="GO:0046872">
    <property type="term" value="F:metal ion binding"/>
    <property type="evidence" value="ECO:0007669"/>
    <property type="project" value="UniProtKB-KW"/>
</dbReference>
<keyword evidence="2" id="KW-0813">Transport</keyword>
<evidence type="ECO:0000313" key="5">
    <source>
        <dbReference type="EMBL" id="KND57509.1"/>
    </source>
</evidence>
<keyword evidence="6" id="KW-1185">Reference proteome</keyword>
<name>A0A0L0M699_9BURK</name>
<protein>
    <submittedName>
        <fullName evidence="5">Zinc ABC transporter, periplasmic-binding protein ZnuA</fullName>
    </submittedName>
</protein>
<dbReference type="PANTHER" id="PTHR42953">
    <property type="entry name" value="HIGH-AFFINITY ZINC UPTAKE SYSTEM PROTEIN ZNUA-RELATED"/>
    <property type="match status" value="1"/>
</dbReference>
<dbReference type="GO" id="GO:0030001">
    <property type="term" value="P:metal ion transport"/>
    <property type="evidence" value="ECO:0007669"/>
    <property type="project" value="InterPro"/>
</dbReference>
<comment type="caution">
    <text evidence="5">The sequence shown here is derived from an EMBL/GenBank/DDBJ whole genome shotgun (WGS) entry which is preliminary data.</text>
</comment>
<dbReference type="Gene3D" id="3.40.50.1980">
    <property type="entry name" value="Nitrogenase molybdenum iron protein domain"/>
    <property type="match status" value="2"/>
</dbReference>
<evidence type="ECO:0000256" key="4">
    <source>
        <dbReference type="ARBA" id="ARBA00022729"/>
    </source>
</evidence>
<keyword evidence="4" id="KW-0732">Signal</keyword>
<comment type="subcellular location">
    <subcellularLocation>
        <location evidence="1">Cell envelope</location>
    </subcellularLocation>
</comment>
<dbReference type="Proteomes" id="UP000036959">
    <property type="component" value="Unassembled WGS sequence"/>
</dbReference>
<evidence type="ECO:0000256" key="2">
    <source>
        <dbReference type="ARBA" id="ARBA00022448"/>
    </source>
</evidence>
<organism evidence="5 6">
    <name type="scientific">Candidatus Burkholderia verschuerenii</name>
    <dbReference type="NCBI Taxonomy" id="242163"/>
    <lineage>
        <taxon>Bacteria</taxon>
        <taxon>Pseudomonadati</taxon>
        <taxon>Pseudomonadota</taxon>
        <taxon>Betaproteobacteria</taxon>
        <taxon>Burkholderiales</taxon>
        <taxon>Burkholderiaceae</taxon>
        <taxon>Burkholderia</taxon>
    </lineage>
</organism>
<dbReference type="EMBL" id="LFJJ01000239">
    <property type="protein sequence ID" value="KND57509.1"/>
    <property type="molecule type" value="Genomic_DNA"/>
</dbReference>
<dbReference type="PANTHER" id="PTHR42953:SF1">
    <property type="entry name" value="METAL-BINDING PROTEIN HI_0362-RELATED"/>
    <property type="match status" value="1"/>
</dbReference>
<reference evidence="6" key="1">
    <citation type="submission" date="2015-06" db="EMBL/GenBank/DDBJ databases">
        <title>Comparative genomics of Burkholderia leaf nodule symbionts.</title>
        <authorList>
            <person name="Carlier A."/>
            <person name="Eberl L."/>
            <person name="Pinto-Carbo M."/>
        </authorList>
    </citation>
    <scope>NUCLEOTIDE SEQUENCE [LARGE SCALE GENOMIC DNA]</scope>
    <source>
        <strain evidence="6">UZHbot4</strain>
    </source>
</reference>
<evidence type="ECO:0000256" key="3">
    <source>
        <dbReference type="ARBA" id="ARBA00022723"/>
    </source>
</evidence>
<proteinExistence type="predicted"/>
<dbReference type="SUPFAM" id="SSF53807">
    <property type="entry name" value="Helical backbone' metal receptor"/>
    <property type="match status" value="1"/>
</dbReference>
<dbReference type="InterPro" id="IPR006127">
    <property type="entry name" value="ZnuA-like"/>
</dbReference>
<gene>
    <name evidence="5" type="ORF">BVER_05784c</name>
</gene>
<dbReference type="Pfam" id="PF01297">
    <property type="entry name" value="ZnuA"/>
    <property type="match status" value="1"/>
</dbReference>
<sequence length="331" mass="35400">MKVADVVRVVRTLECSSLHAGHGRRPQMGRSLCSLLVAAAVTSHATVALATPAVIKAIGVENEYADVIIQIGAPYVQVTAIETDPNTDPHTFEVNPKIAGEIAAADLVVKNGVGYDAWADKIIAAVPNGKRKVLDVQHLLGLPDSTPNPHFWYDPKTMPAVAKQITADLSAPDPTQASYFQANAKKFDASLKPWLAAIAAFKAHHPGSPMAVTEPVADYMLAAAGIDIQTPYSMQAAIMNGTDPSPQDVMKQNALFTDRKVKVFVYNQQVTDTLTQSFLALAKKNGIPVVGVYETMPTPGFTYQSWMAAEVNSLNKAVTGKISTEVLHAGK</sequence>
<dbReference type="GO" id="GO:0030313">
    <property type="term" value="C:cell envelope"/>
    <property type="evidence" value="ECO:0007669"/>
    <property type="project" value="UniProtKB-SubCell"/>
</dbReference>
<dbReference type="RefSeq" id="WP_232316808.1">
    <property type="nucleotide sequence ID" value="NZ_LFJJ01000239.1"/>
</dbReference>
<dbReference type="AlphaFoldDB" id="A0A0L0M699"/>
<evidence type="ECO:0000256" key="1">
    <source>
        <dbReference type="ARBA" id="ARBA00004196"/>
    </source>
</evidence>
<keyword evidence="3" id="KW-0479">Metal-binding</keyword>
<accession>A0A0L0M699</accession>